<evidence type="ECO:0000313" key="1">
    <source>
        <dbReference type="EnsemblMetazoa" id="GAUT029355-PA"/>
    </source>
</evidence>
<protein>
    <submittedName>
        <fullName evidence="1">Uncharacterized protein</fullName>
    </submittedName>
</protein>
<dbReference type="VEuPathDB" id="VectorBase:GAUT029355"/>
<organism evidence="1 2">
    <name type="scientific">Glossina austeni</name>
    <name type="common">Savannah tsetse fly</name>
    <dbReference type="NCBI Taxonomy" id="7395"/>
    <lineage>
        <taxon>Eukaryota</taxon>
        <taxon>Metazoa</taxon>
        <taxon>Ecdysozoa</taxon>
        <taxon>Arthropoda</taxon>
        <taxon>Hexapoda</taxon>
        <taxon>Insecta</taxon>
        <taxon>Pterygota</taxon>
        <taxon>Neoptera</taxon>
        <taxon>Endopterygota</taxon>
        <taxon>Diptera</taxon>
        <taxon>Brachycera</taxon>
        <taxon>Muscomorpha</taxon>
        <taxon>Hippoboscoidea</taxon>
        <taxon>Glossinidae</taxon>
        <taxon>Glossina</taxon>
    </lineage>
</organism>
<evidence type="ECO:0000313" key="2">
    <source>
        <dbReference type="Proteomes" id="UP000078200"/>
    </source>
</evidence>
<keyword evidence="2" id="KW-1185">Reference proteome</keyword>
<dbReference type="AlphaFoldDB" id="A0A1A9V8M5"/>
<dbReference type="EnsemblMetazoa" id="GAUT029355-RA">
    <property type="protein sequence ID" value="GAUT029355-PA"/>
    <property type="gene ID" value="GAUT029355"/>
</dbReference>
<reference evidence="1" key="1">
    <citation type="submission" date="2020-05" db="UniProtKB">
        <authorList>
            <consortium name="EnsemblMetazoa"/>
        </authorList>
    </citation>
    <scope>IDENTIFICATION</scope>
    <source>
        <strain evidence="1">TTRI</strain>
    </source>
</reference>
<sequence length="119" mass="13795">MHINRQQQSNCCLQYVINTIPSLPRKDDHSNTNEKASGVALCILFYNLLKTVLNNNKIYYLAIEEKDMPNSAHGIDKQEFTENNGSLDPFYEDRVNSNRQVLTQQKIEATFIVINRNYI</sequence>
<name>A0A1A9V8M5_GLOAU</name>
<proteinExistence type="predicted"/>
<dbReference type="Proteomes" id="UP000078200">
    <property type="component" value="Unassembled WGS sequence"/>
</dbReference>
<accession>A0A1A9V8M5</accession>